<dbReference type="EMBL" id="LZIN01000043">
    <property type="protein sequence ID" value="OBG06863.1"/>
    <property type="molecule type" value="Genomic_DNA"/>
</dbReference>
<comment type="caution">
    <text evidence="2">The sequence shown here is derived from an EMBL/GenBank/DDBJ whole genome shotgun (WGS) entry which is preliminary data.</text>
</comment>
<proteinExistence type="predicted"/>
<dbReference type="AlphaFoldDB" id="A0A1A2EMZ8"/>
<organism evidence="2 3">
    <name type="scientific">Mycolicibacter sinensis (strain JDM601)</name>
    <name type="common">Mycobacterium sinense</name>
    <dbReference type="NCBI Taxonomy" id="875328"/>
    <lineage>
        <taxon>Bacteria</taxon>
        <taxon>Bacillati</taxon>
        <taxon>Actinomycetota</taxon>
        <taxon>Actinomycetes</taxon>
        <taxon>Mycobacteriales</taxon>
        <taxon>Mycobacteriaceae</taxon>
        <taxon>Mycolicibacter</taxon>
    </lineage>
</organism>
<name>A0A1A2EMZ8_MYCSD</name>
<sequence>MALAAAVRAASVTDTDGNEIDTAEFFGTGKAPDADAGDDVAVGTEEADGAADEAVEAEAASDE</sequence>
<evidence type="ECO:0000256" key="1">
    <source>
        <dbReference type="SAM" id="MobiDB-lite"/>
    </source>
</evidence>
<gene>
    <name evidence="2" type="ORF">A5771_07705</name>
</gene>
<dbReference type="Proteomes" id="UP000093985">
    <property type="component" value="Unassembled WGS sequence"/>
</dbReference>
<feature type="region of interest" description="Disordered" evidence="1">
    <location>
        <begin position="44"/>
        <end position="63"/>
    </location>
</feature>
<reference evidence="3" key="1">
    <citation type="submission" date="2016-06" db="EMBL/GenBank/DDBJ databases">
        <authorList>
            <person name="Sutton G."/>
            <person name="Brinkac L."/>
            <person name="Sanka R."/>
            <person name="Adams M."/>
            <person name="Lau E."/>
            <person name="Mehaffy C."/>
            <person name="Tameris M."/>
            <person name="Hatherill M."/>
            <person name="Hanekom W."/>
            <person name="Mahomed H."/>
            <person name="Mcshane H."/>
        </authorList>
    </citation>
    <scope>NUCLEOTIDE SEQUENCE [LARGE SCALE GENOMIC DNA]</scope>
    <source>
        <strain evidence="3">852014-51077_SCH5608930-a</strain>
    </source>
</reference>
<feature type="compositionally biased region" description="Acidic residues" evidence="1">
    <location>
        <begin position="45"/>
        <end position="63"/>
    </location>
</feature>
<evidence type="ECO:0000313" key="3">
    <source>
        <dbReference type="Proteomes" id="UP000093985"/>
    </source>
</evidence>
<protein>
    <submittedName>
        <fullName evidence="2">Uncharacterized protein</fullName>
    </submittedName>
</protein>
<accession>A0A1A2EMZ8</accession>
<evidence type="ECO:0000313" key="2">
    <source>
        <dbReference type="EMBL" id="OBG06863.1"/>
    </source>
</evidence>